<dbReference type="Pfam" id="PF07690">
    <property type="entry name" value="MFS_1"/>
    <property type="match status" value="1"/>
</dbReference>
<feature type="transmembrane region" description="Helical" evidence="4">
    <location>
        <begin position="51"/>
        <end position="68"/>
    </location>
</feature>
<dbReference type="Gene3D" id="1.20.1250.20">
    <property type="entry name" value="MFS general substrate transporter like domains"/>
    <property type="match status" value="2"/>
</dbReference>
<dbReference type="EMBL" id="VYQE01000004">
    <property type="protein sequence ID" value="KAA9006816.1"/>
    <property type="molecule type" value="Genomic_DNA"/>
</dbReference>
<dbReference type="PANTHER" id="PTHR11360">
    <property type="entry name" value="MONOCARBOXYLATE TRANSPORTER"/>
    <property type="match status" value="1"/>
</dbReference>
<feature type="transmembrane region" description="Helical" evidence="4">
    <location>
        <begin position="345"/>
        <end position="368"/>
    </location>
</feature>
<keyword evidence="1 4" id="KW-0812">Transmembrane</keyword>
<feature type="transmembrane region" description="Helical" evidence="4">
    <location>
        <begin position="282"/>
        <end position="302"/>
    </location>
</feature>
<keyword evidence="3 4" id="KW-0472">Membrane</keyword>
<dbReference type="PROSITE" id="PS50850">
    <property type="entry name" value="MFS"/>
    <property type="match status" value="1"/>
</dbReference>
<comment type="caution">
    <text evidence="6">The sequence shown here is derived from an EMBL/GenBank/DDBJ whole genome shotgun (WGS) entry which is preliminary data.</text>
</comment>
<feature type="transmembrane region" description="Helical" evidence="4">
    <location>
        <begin position="80"/>
        <end position="98"/>
    </location>
</feature>
<evidence type="ECO:0000313" key="7">
    <source>
        <dbReference type="Proteomes" id="UP000326554"/>
    </source>
</evidence>
<evidence type="ECO:0000256" key="1">
    <source>
        <dbReference type="ARBA" id="ARBA00022692"/>
    </source>
</evidence>
<dbReference type="GO" id="GO:0022857">
    <property type="term" value="F:transmembrane transporter activity"/>
    <property type="evidence" value="ECO:0007669"/>
    <property type="project" value="InterPro"/>
</dbReference>
<dbReference type="InterPro" id="IPR011701">
    <property type="entry name" value="MFS"/>
</dbReference>
<evidence type="ECO:0000256" key="2">
    <source>
        <dbReference type="ARBA" id="ARBA00022989"/>
    </source>
</evidence>
<evidence type="ECO:0000313" key="6">
    <source>
        <dbReference type="EMBL" id="KAA9006816.1"/>
    </source>
</evidence>
<protein>
    <submittedName>
        <fullName evidence="6">MFS transporter</fullName>
    </submittedName>
</protein>
<sequence length="407" mass="43948">MRLLDFLRENAAFLLAGFLLTFTSSYGQTFFISIFAGEMRGEFGLSHGQWGLIYTIGTTVSAAVMIWSGMLTDVFRVRQLALIVMPSLALACLAMAAVPSAVVLVFVIFALRLSGQGMMSHLAVTSMARWFSARRGTALSISSMGVSLGQAVLPMLFVALMATISWRSLWVLGAVLVALTIPVIFMLLRLERTPQSLAKDDQFAGMNDRHWTRGEVLRHPLFWLMVPALLGPPAWGTALFFQQVHMAEVKPWTLGEWVSLLPFFTVMMIASNLGSGQAIDRWGVAPVVAFYMTPFALGFLIIGFAPGIWVAAVGLLIVGIGNGMQATVPGAFWAEFFGTRHLGAIKAASTAIMVLGSAIGPGVSGYLIDWGIDFPQQMIGIFVYFVLAGLLASFGVLRARTALPAPA</sequence>
<evidence type="ECO:0000256" key="3">
    <source>
        <dbReference type="ARBA" id="ARBA00023136"/>
    </source>
</evidence>
<name>A0A5J5GEZ0_9RHOB</name>
<feature type="transmembrane region" description="Helical" evidence="4">
    <location>
        <begin position="252"/>
        <end position="270"/>
    </location>
</feature>
<feature type="transmembrane region" description="Helical" evidence="4">
    <location>
        <begin position="168"/>
        <end position="188"/>
    </location>
</feature>
<dbReference type="PANTHER" id="PTHR11360:SF308">
    <property type="entry name" value="BLL3089 PROTEIN"/>
    <property type="match status" value="1"/>
</dbReference>
<feature type="transmembrane region" description="Helical" evidence="4">
    <location>
        <begin position="374"/>
        <end position="397"/>
    </location>
</feature>
<feature type="domain" description="Major facilitator superfamily (MFS) profile" evidence="5">
    <location>
        <begin position="13"/>
        <end position="401"/>
    </location>
</feature>
<feature type="transmembrane region" description="Helical" evidence="4">
    <location>
        <begin position="221"/>
        <end position="240"/>
    </location>
</feature>
<organism evidence="6 7">
    <name type="scientific">Histidinibacterium aquaticum</name>
    <dbReference type="NCBI Taxonomy" id="2613962"/>
    <lineage>
        <taxon>Bacteria</taxon>
        <taxon>Pseudomonadati</taxon>
        <taxon>Pseudomonadota</taxon>
        <taxon>Alphaproteobacteria</taxon>
        <taxon>Rhodobacterales</taxon>
        <taxon>Paracoccaceae</taxon>
        <taxon>Histidinibacterium</taxon>
    </lineage>
</organism>
<accession>A0A5J5GEZ0</accession>
<proteinExistence type="predicted"/>
<reference evidence="6 7" key="1">
    <citation type="submission" date="2019-09" db="EMBL/GenBank/DDBJ databases">
        <authorList>
            <person name="Park J.-S."/>
            <person name="Choi H.-J."/>
        </authorList>
    </citation>
    <scope>NUCLEOTIDE SEQUENCE [LARGE SCALE GENOMIC DNA]</scope>
    <source>
        <strain evidence="6 7">176SS1-4</strain>
    </source>
</reference>
<feature type="transmembrane region" description="Helical" evidence="4">
    <location>
        <begin position="308"/>
        <end position="333"/>
    </location>
</feature>
<dbReference type="SUPFAM" id="SSF103473">
    <property type="entry name" value="MFS general substrate transporter"/>
    <property type="match status" value="1"/>
</dbReference>
<feature type="transmembrane region" description="Helical" evidence="4">
    <location>
        <begin position="136"/>
        <end position="162"/>
    </location>
</feature>
<dbReference type="Proteomes" id="UP000326554">
    <property type="component" value="Unassembled WGS sequence"/>
</dbReference>
<keyword evidence="2 4" id="KW-1133">Transmembrane helix</keyword>
<dbReference type="InterPro" id="IPR050327">
    <property type="entry name" value="Proton-linked_MCT"/>
</dbReference>
<dbReference type="RefSeq" id="WP_150445834.1">
    <property type="nucleotide sequence ID" value="NZ_VYQE01000004.1"/>
</dbReference>
<dbReference type="AlphaFoldDB" id="A0A5J5GEZ0"/>
<dbReference type="InterPro" id="IPR020846">
    <property type="entry name" value="MFS_dom"/>
</dbReference>
<evidence type="ECO:0000259" key="5">
    <source>
        <dbReference type="PROSITE" id="PS50850"/>
    </source>
</evidence>
<dbReference type="InterPro" id="IPR036259">
    <property type="entry name" value="MFS_trans_sf"/>
</dbReference>
<gene>
    <name evidence="6" type="ORF">F3S47_13640</name>
</gene>
<keyword evidence="7" id="KW-1185">Reference proteome</keyword>
<evidence type="ECO:0000256" key="4">
    <source>
        <dbReference type="SAM" id="Phobius"/>
    </source>
</evidence>